<reference evidence="2 3" key="1">
    <citation type="submission" date="2024-01" db="EMBL/GenBank/DDBJ databases">
        <authorList>
            <person name="Allen C."/>
            <person name="Tagirdzhanova G."/>
        </authorList>
    </citation>
    <scope>NUCLEOTIDE SEQUENCE [LARGE SCALE GENOMIC DNA]</scope>
</reference>
<keyword evidence="1" id="KW-0472">Membrane</keyword>
<dbReference type="Proteomes" id="UP001642482">
    <property type="component" value="Unassembled WGS sequence"/>
</dbReference>
<keyword evidence="1" id="KW-0812">Transmembrane</keyword>
<gene>
    <name evidence="2" type="ORF">SEUCBS140593_006868</name>
</gene>
<evidence type="ECO:0000256" key="1">
    <source>
        <dbReference type="SAM" id="Phobius"/>
    </source>
</evidence>
<keyword evidence="3" id="KW-1185">Reference proteome</keyword>
<sequence>MSPRPTATSRVTKTTKTTKDKFGFVYNHGVEDGGDSNLLSLSTELIRVEGDSLIPTSAVIDRGFRDARATWLHFPVHFAARCACIARPAAVGSSPGWAADLAPGPEYEQTSAKTVAGHGEELVLWYKGTILCRSSAELSSDADAVSLRGHLILTLGWAYILSVHLLEIQRRPVVYSQDALQLQRASEAAHLRRHGWLVLSLTVYGVLLLLVRWL</sequence>
<feature type="transmembrane region" description="Helical" evidence="1">
    <location>
        <begin position="194"/>
        <end position="213"/>
    </location>
</feature>
<proteinExistence type="predicted"/>
<organism evidence="2 3">
    <name type="scientific">Sporothrix eucalyptigena</name>
    <dbReference type="NCBI Taxonomy" id="1812306"/>
    <lineage>
        <taxon>Eukaryota</taxon>
        <taxon>Fungi</taxon>
        <taxon>Dikarya</taxon>
        <taxon>Ascomycota</taxon>
        <taxon>Pezizomycotina</taxon>
        <taxon>Sordariomycetes</taxon>
        <taxon>Sordariomycetidae</taxon>
        <taxon>Ophiostomatales</taxon>
        <taxon>Ophiostomataceae</taxon>
        <taxon>Sporothrix</taxon>
    </lineage>
</organism>
<comment type="caution">
    <text evidence="2">The sequence shown here is derived from an EMBL/GenBank/DDBJ whole genome shotgun (WGS) entry which is preliminary data.</text>
</comment>
<protein>
    <submittedName>
        <fullName evidence="2">Uncharacterized protein</fullName>
    </submittedName>
</protein>
<accession>A0ABP0C918</accession>
<evidence type="ECO:0000313" key="3">
    <source>
        <dbReference type="Proteomes" id="UP001642482"/>
    </source>
</evidence>
<evidence type="ECO:0000313" key="2">
    <source>
        <dbReference type="EMBL" id="CAK7228303.1"/>
    </source>
</evidence>
<dbReference type="EMBL" id="CAWUHD010000078">
    <property type="protein sequence ID" value="CAK7228303.1"/>
    <property type="molecule type" value="Genomic_DNA"/>
</dbReference>
<name>A0ABP0C918_9PEZI</name>
<keyword evidence="1" id="KW-1133">Transmembrane helix</keyword>